<sequence length="314" mass="33990">MGAYYWQAPKGTYICQSFSTTRCLCPSSACIGWARDGGIALWIVGGLFPFVNLVLQLVQTIYSPLIATVIPDATSPTSSGRPIVTESNIPLTSLPPALTMSRSSGMDIFGLVSGIISIMALLVHAIRIHLPSAKMEELDGLLIETENLFHDAQEQGLLKDSEFVQQTKQSLANFQNNALSIRSQVHSATSLFAQFLEMFKGLSMKISTILKQVKTVRAKISTTSAREKERLQEMDSRALLNVETTAGNEGAHADVDSDPSVLDTLPLHNLCLDRTETAGSSDSATVKVGNDTYVKAETISPINTNQETSPLPTE</sequence>
<protein>
    <submittedName>
        <fullName evidence="2">Uncharacterized protein</fullName>
    </submittedName>
</protein>
<dbReference type="Proteomes" id="UP000298327">
    <property type="component" value="Unassembled WGS sequence"/>
</dbReference>
<keyword evidence="3" id="KW-1185">Reference proteome</keyword>
<accession>A0A4Y9XXS9</accession>
<feature type="transmembrane region" description="Helical" evidence="1">
    <location>
        <begin position="108"/>
        <end position="126"/>
    </location>
</feature>
<dbReference type="AlphaFoldDB" id="A0A4Y9XXS9"/>
<evidence type="ECO:0000256" key="1">
    <source>
        <dbReference type="SAM" id="Phobius"/>
    </source>
</evidence>
<keyword evidence="1" id="KW-1133">Transmembrane helix</keyword>
<evidence type="ECO:0000313" key="3">
    <source>
        <dbReference type="Proteomes" id="UP000298327"/>
    </source>
</evidence>
<name>A0A4Y9XXS9_9AGAM</name>
<organism evidence="2 3">
    <name type="scientific">Dentipellis fragilis</name>
    <dbReference type="NCBI Taxonomy" id="205917"/>
    <lineage>
        <taxon>Eukaryota</taxon>
        <taxon>Fungi</taxon>
        <taxon>Dikarya</taxon>
        <taxon>Basidiomycota</taxon>
        <taxon>Agaricomycotina</taxon>
        <taxon>Agaricomycetes</taxon>
        <taxon>Russulales</taxon>
        <taxon>Hericiaceae</taxon>
        <taxon>Dentipellis</taxon>
    </lineage>
</organism>
<gene>
    <name evidence="2" type="ORF">EVG20_g9648</name>
</gene>
<dbReference type="OrthoDB" id="2680369at2759"/>
<dbReference type="EMBL" id="SEOQ01001010">
    <property type="protein sequence ID" value="TFY54582.1"/>
    <property type="molecule type" value="Genomic_DNA"/>
</dbReference>
<feature type="transmembrane region" description="Helical" evidence="1">
    <location>
        <begin position="39"/>
        <end position="58"/>
    </location>
</feature>
<proteinExistence type="predicted"/>
<keyword evidence="1" id="KW-0472">Membrane</keyword>
<keyword evidence="1" id="KW-0812">Transmembrane</keyword>
<reference evidence="2 3" key="1">
    <citation type="submission" date="2019-02" db="EMBL/GenBank/DDBJ databases">
        <title>Genome sequencing of the rare red list fungi Dentipellis fragilis.</title>
        <authorList>
            <person name="Buettner E."/>
            <person name="Kellner H."/>
        </authorList>
    </citation>
    <scope>NUCLEOTIDE SEQUENCE [LARGE SCALE GENOMIC DNA]</scope>
    <source>
        <strain evidence="2 3">DSM 105465</strain>
    </source>
</reference>
<evidence type="ECO:0000313" key="2">
    <source>
        <dbReference type="EMBL" id="TFY54582.1"/>
    </source>
</evidence>
<comment type="caution">
    <text evidence="2">The sequence shown here is derived from an EMBL/GenBank/DDBJ whole genome shotgun (WGS) entry which is preliminary data.</text>
</comment>